<dbReference type="AlphaFoldDB" id="A0A397Q8J3"/>
<dbReference type="InterPro" id="IPR036906">
    <property type="entry name" value="ATPase_V1_fsu_sf"/>
</dbReference>
<evidence type="ECO:0000313" key="5">
    <source>
        <dbReference type="Proteomes" id="UP000266273"/>
    </source>
</evidence>
<dbReference type="SUPFAM" id="SSF159468">
    <property type="entry name" value="AtpF-like"/>
    <property type="match status" value="1"/>
</dbReference>
<keyword evidence="5" id="KW-1185">Reference proteome</keyword>
<dbReference type="Gene3D" id="3.40.50.10580">
    <property type="entry name" value="ATPase, V1 complex, subunit F"/>
    <property type="match status" value="1"/>
</dbReference>
<evidence type="ECO:0000256" key="1">
    <source>
        <dbReference type="ARBA" id="ARBA00010148"/>
    </source>
</evidence>
<evidence type="ECO:0000256" key="3">
    <source>
        <dbReference type="ARBA" id="ARBA00023065"/>
    </source>
</evidence>
<name>A0A397Q8J3_9HYPH</name>
<protein>
    <submittedName>
        <fullName evidence="4">Vacuolar-type H+-ATPase subunit F/Vma7</fullName>
    </submittedName>
</protein>
<comment type="caution">
    <text evidence="4">The sequence shown here is derived from an EMBL/GenBank/DDBJ whole genome shotgun (WGS) entry which is preliminary data.</text>
</comment>
<evidence type="ECO:0000256" key="2">
    <source>
        <dbReference type="ARBA" id="ARBA00022448"/>
    </source>
</evidence>
<evidence type="ECO:0000313" key="4">
    <source>
        <dbReference type="EMBL" id="RIA56145.1"/>
    </source>
</evidence>
<dbReference type="InterPro" id="IPR008218">
    <property type="entry name" value="ATPase_V1-cplx_f_g_su"/>
</dbReference>
<proteinExistence type="inferred from homology"/>
<keyword evidence="2" id="KW-0813">Transport</keyword>
<dbReference type="Proteomes" id="UP000266273">
    <property type="component" value="Unassembled WGS sequence"/>
</dbReference>
<accession>A0A397Q8J3</accession>
<comment type="similarity">
    <text evidence="1">Belongs to the V-ATPase F subunit family.</text>
</comment>
<dbReference type="Pfam" id="PF01990">
    <property type="entry name" value="ATP-synt_F"/>
    <property type="match status" value="1"/>
</dbReference>
<gene>
    <name evidence="4" type="ORF">BXY53_1246</name>
</gene>
<dbReference type="GO" id="GO:0046961">
    <property type="term" value="F:proton-transporting ATPase activity, rotational mechanism"/>
    <property type="evidence" value="ECO:0007669"/>
    <property type="project" value="InterPro"/>
</dbReference>
<organism evidence="4 5">
    <name type="scientific">Dichotomicrobium thermohalophilum</name>
    <dbReference type="NCBI Taxonomy" id="933063"/>
    <lineage>
        <taxon>Bacteria</taxon>
        <taxon>Pseudomonadati</taxon>
        <taxon>Pseudomonadota</taxon>
        <taxon>Alphaproteobacteria</taxon>
        <taxon>Hyphomicrobiales</taxon>
        <taxon>Hyphomicrobiaceae</taxon>
        <taxon>Dichotomicrobium</taxon>
    </lineage>
</organism>
<dbReference type="RefSeq" id="WP_119060968.1">
    <property type="nucleotide sequence ID" value="NZ_QXDF01000001.1"/>
</dbReference>
<sequence>MAGIVVIGDEVTCTGFRLAGVDTASPAPEDAATAFAKAREEADVVVVTAEYAQHLPEATLESALAAKHPTVTVIPDIRERERPENLPAKIRATLGIE</sequence>
<dbReference type="EMBL" id="QXDF01000001">
    <property type="protein sequence ID" value="RIA56145.1"/>
    <property type="molecule type" value="Genomic_DNA"/>
</dbReference>
<dbReference type="OrthoDB" id="8481801at2"/>
<reference evidence="4 5" key="1">
    <citation type="submission" date="2018-08" db="EMBL/GenBank/DDBJ databases">
        <title>Genomic Encyclopedia of Archaeal and Bacterial Type Strains, Phase II (KMG-II): from individual species to whole genera.</title>
        <authorList>
            <person name="Goeker M."/>
        </authorList>
    </citation>
    <scope>NUCLEOTIDE SEQUENCE [LARGE SCALE GENOMIC DNA]</scope>
    <source>
        <strain evidence="4 5">DSM 5002</strain>
    </source>
</reference>
<keyword evidence="3" id="KW-0406">Ion transport</keyword>